<dbReference type="Gene3D" id="3.30.70.1230">
    <property type="entry name" value="Nucleotide cyclase"/>
    <property type="match status" value="1"/>
</dbReference>
<feature type="transmembrane region" description="Helical" evidence="2">
    <location>
        <begin position="127"/>
        <end position="146"/>
    </location>
</feature>
<feature type="transmembrane region" description="Helical" evidence="2">
    <location>
        <begin position="51"/>
        <end position="71"/>
    </location>
</feature>
<dbReference type="PANTHER" id="PTHR43081:SF18">
    <property type="entry name" value="BLL7624 PROTEIN"/>
    <property type="match status" value="1"/>
</dbReference>
<evidence type="ECO:0000313" key="5">
    <source>
        <dbReference type="Proteomes" id="UP001108027"/>
    </source>
</evidence>
<keyword evidence="2" id="KW-0472">Membrane</keyword>
<accession>A0A9Q3YLK6</accession>
<dbReference type="CDD" id="cd07302">
    <property type="entry name" value="CHD"/>
    <property type="match status" value="1"/>
</dbReference>
<dbReference type="GO" id="GO:0004016">
    <property type="term" value="F:adenylate cyclase activity"/>
    <property type="evidence" value="ECO:0007669"/>
    <property type="project" value="UniProtKB-ARBA"/>
</dbReference>
<feature type="transmembrane region" description="Helical" evidence="2">
    <location>
        <begin position="158"/>
        <end position="178"/>
    </location>
</feature>
<keyword evidence="2" id="KW-1133">Transmembrane helix</keyword>
<dbReference type="GO" id="GO:0035556">
    <property type="term" value="P:intracellular signal transduction"/>
    <property type="evidence" value="ECO:0007669"/>
    <property type="project" value="InterPro"/>
</dbReference>
<keyword evidence="5" id="KW-1185">Reference proteome</keyword>
<dbReference type="AlphaFoldDB" id="A0A9Q3YLK6"/>
<feature type="transmembrane region" description="Helical" evidence="2">
    <location>
        <begin position="26"/>
        <end position="45"/>
    </location>
</feature>
<keyword evidence="2" id="KW-0812">Transmembrane</keyword>
<dbReference type="InterPro" id="IPR050697">
    <property type="entry name" value="Adenylyl/Guanylyl_Cyclase_3/4"/>
</dbReference>
<protein>
    <submittedName>
        <fullName evidence="4">Adenylate cyclase</fullName>
    </submittedName>
</protein>
<name>A0A9Q3YLK6_9GAMM</name>
<dbReference type="Pfam" id="PF00211">
    <property type="entry name" value="Guanylate_cyc"/>
    <property type="match status" value="1"/>
</dbReference>
<dbReference type="PANTHER" id="PTHR43081">
    <property type="entry name" value="ADENYLATE CYCLASE, TERMINAL-DIFFERENTIATION SPECIFIC-RELATED"/>
    <property type="match status" value="1"/>
</dbReference>
<dbReference type="InterPro" id="IPR007894">
    <property type="entry name" value="MASE2"/>
</dbReference>
<evidence type="ECO:0000256" key="2">
    <source>
        <dbReference type="SAM" id="Phobius"/>
    </source>
</evidence>
<dbReference type="Proteomes" id="UP001108027">
    <property type="component" value="Unassembled WGS sequence"/>
</dbReference>
<dbReference type="PROSITE" id="PS50125">
    <property type="entry name" value="GUANYLATE_CYCLASE_2"/>
    <property type="match status" value="1"/>
</dbReference>
<sequence>MTASKHRPRRPYLDPRERARRLSNSIRLLAFAVAAGILLAGIGLSLFPQTYLLGVAGLLAYPLLVQTLLVMAERRDRRTERAAPVLMQLDAAVIGVACALLHFAVIPSLVLLIIVHANSVSHGGLRAWLLNLLSTAVGAGLALWLLRVPLQVTTVPLPLSVLSLVGLGLHVGASSFFANRQTRYLQQTQERVREQQRQAVELSRKLAKYLPPQVWGSLFSGQRDAKLETRRKRLTIFFSDIRGFSTVSEELPLDTLTRMLNTYLSEMTRIALRYGGTIDKFIGDAVMVFFGDPKSAGAQEDAFRCVAMAVEMQEYMRFLRLRWRREGIDQKLEIRIGINTGFVTVGNFGTDSRMDYTILGTDVNLASRLESACRPGQVLISESTYGLVKDRVRCRSVGEIQVKGFHRPITVYEAHELKRNAGSKRRFVTLDSPGLGLHVDLERIHNYDKKAILKALARCATELKKAEPAAVEYETEGFALYMDDKRLRERDREKVVEMLGQAARQIQDRVRM</sequence>
<dbReference type="RefSeq" id="WP_204429437.1">
    <property type="nucleotide sequence ID" value="NZ_ARXL01000005.1"/>
</dbReference>
<dbReference type="InterPro" id="IPR001054">
    <property type="entry name" value="A/G_cyclase"/>
</dbReference>
<evidence type="ECO:0000313" key="4">
    <source>
        <dbReference type="EMBL" id="MCC4307889.1"/>
    </source>
</evidence>
<feature type="domain" description="Guanylate cyclase" evidence="3">
    <location>
        <begin position="235"/>
        <end position="370"/>
    </location>
</feature>
<organism evidence="4 5">
    <name type="scientific">Alloalcanivorax marinus</name>
    <dbReference type="NCBI Taxonomy" id="1177169"/>
    <lineage>
        <taxon>Bacteria</taxon>
        <taxon>Pseudomonadati</taxon>
        <taxon>Pseudomonadota</taxon>
        <taxon>Gammaproteobacteria</taxon>
        <taxon>Oceanospirillales</taxon>
        <taxon>Alcanivoracaceae</taxon>
        <taxon>Alloalcanivorax</taxon>
    </lineage>
</organism>
<gene>
    <name evidence="4" type="ORF">LL252_04825</name>
</gene>
<dbReference type="SUPFAM" id="SSF55073">
    <property type="entry name" value="Nucleotide cyclase"/>
    <property type="match status" value="1"/>
</dbReference>
<evidence type="ECO:0000256" key="1">
    <source>
        <dbReference type="SAM" id="Coils"/>
    </source>
</evidence>
<proteinExistence type="predicted"/>
<reference evidence="4" key="1">
    <citation type="submission" date="2021-10" db="EMBL/GenBank/DDBJ databases">
        <title>The diversity and Nitrogen Metabolism of Culturable Nitrate-Utilizing Bacteria Within the Oxygen Minimum Zone of the Changjiang (Yangtze River)Estuary.</title>
        <authorList>
            <person name="Zhang D."/>
            <person name="Zheng J."/>
            <person name="Liu S."/>
            <person name="He W."/>
        </authorList>
    </citation>
    <scope>NUCLEOTIDE SEQUENCE</scope>
    <source>
        <strain evidence="4">FXH-223</strain>
    </source>
</reference>
<dbReference type="Pfam" id="PF05230">
    <property type="entry name" value="MASE2"/>
    <property type="match status" value="1"/>
</dbReference>
<dbReference type="InterPro" id="IPR029787">
    <property type="entry name" value="Nucleotide_cyclase"/>
</dbReference>
<comment type="caution">
    <text evidence="4">The sequence shown here is derived from an EMBL/GenBank/DDBJ whole genome shotgun (WGS) entry which is preliminary data.</text>
</comment>
<feature type="transmembrane region" description="Helical" evidence="2">
    <location>
        <begin position="92"/>
        <end position="115"/>
    </location>
</feature>
<keyword evidence="1" id="KW-0175">Coiled coil</keyword>
<dbReference type="EMBL" id="JAJGNA010000004">
    <property type="protein sequence ID" value="MCC4307889.1"/>
    <property type="molecule type" value="Genomic_DNA"/>
</dbReference>
<feature type="coiled-coil region" evidence="1">
    <location>
        <begin position="178"/>
        <end position="205"/>
    </location>
</feature>
<dbReference type="GO" id="GO:0006171">
    <property type="term" value="P:cAMP biosynthetic process"/>
    <property type="evidence" value="ECO:0007669"/>
    <property type="project" value="TreeGrafter"/>
</dbReference>
<dbReference type="SMART" id="SM00044">
    <property type="entry name" value="CYCc"/>
    <property type="match status" value="1"/>
</dbReference>
<evidence type="ECO:0000259" key="3">
    <source>
        <dbReference type="PROSITE" id="PS50125"/>
    </source>
</evidence>